<evidence type="ECO:0000313" key="3">
    <source>
        <dbReference type="Proteomes" id="UP000799302"/>
    </source>
</evidence>
<dbReference type="SUPFAM" id="SSF49870">
    <property type="entry name" value="Osmotin, thaumatin-like protein"/>
    <property type="match status" value="1"/>
</dbReference>
<sequence length="247" mass="25831">MQLIATIAAIAAAAPIVSAAGTANIYNRCSVPVYLWATDMLRNPQTPTIIAPGASYSEAYKVLSSGGVSLKLSKTTTPKPITQFEYTSAGGFIWYDGSNVDCTGTDCPFYNDGIHMETSVSSCPNRTCTPGTDCNGFYQLYNDDWNSLSCAPTADISFYLCATTSSAPAAAAPAAAAPVVSASPAAVSSVVAPVSSAAPTVTQGPVVKMDAPMAIPTTFVKKLAVREPAIAARDVHDHMRRHNHMRS</sequence>
<dbReference type="InterPro" id="IPR006771">
    <property type="entry name" value="CetA-like"/>
</dbReference>
<dbReference type="OrthoDB" id="5144514at2759"/>
<proteinExistence type="predicted"/>
<evidence type="ECO:0000256" key="1">
    <source>
        <dbReference type="SAM" id="SignalP"/>
    </source>
</evidence>
<feature type="chain" id="PRO_5025630772" description="Osmotin, thaumatin-like protein" evidence="1">
    <location>
        <begin position="20"/>
        <end position="247"/>
    </location>
</feature>
<gene>
    <name evidence="2" type="ORF">BT63DRAFT_156428</name>
</gene>
<dbReference type="Proteomes" id="UP000799302">
    <property type="component" value="Unassembled WGS sequence"/>
</dbReference>
<evidence type="ECO:0008006" key="4">
    <source>
        <dbReference type="Google" id="ProtNLM"/>
    </source>
</evidence>
<protein>
    <recommendedName>
        <fullName evidence="4">Osmotin, thaumatin-like protein</fullName>
    </recommendedName>
</protein>
<dbReference type="AlphaFoldDB" id="A0A6A6UP00"/>
<keyword evidence="1" id="KW-0732">Signal</keyword>
<dbReference type="InterPro" id="IPR037176">
    <property type="entry name" value="Osmotin/thaumatin-like_sf"/>
</dbReference>
<dbReference type="EMBL" id="MU004231">
    <property type="protein sequence ID" value="KAF2673446.1"/>
    <property type="molecule type" value="Genomic_DNA"/>
</dbReference>
<dbReference type="Pfam" id="PF04681">
    <property type="entry name" value="Bys1"/>
    <property type="match status" value="1"/>
</dbReference>
<dbReference type="PANTHER" id="PTHR36195">
    <property type="entry name" value="DOMAIN PROTEIN, PUTATIVE (AFU_ORTHOLOGUE AFUA_5G01990)-RELATED-RELATED"/>
    <property type="match status" value="1"/>
</dbReference>
<evidence type="ECO:0000313" key="2">
    <source>
        <dbReference type="EMBL" id="KAF2673446.1"/>
    </source>
</evidence>
<keyword evidence="3" id="KW-1185">Reference proteome</keyword>
<feature type="signal peptide" evidence="1">
    <location>
        <begin position="1"/>
        <end position="19"/>
    </location>
</feature>
<accession>A0A6A6UP00</accession>
<organism evidence="2 3">
    <name type="scientific">Microthyrium microscopicum</name>
    <dbReference type="NCBI Taxonomy" id="703497"/>
    <lineage>
        <taxon>Eukaryota</taxon>
        <taxon>Fungi</taxon>
        <taxon>Dikarya</taxon>
        <taxon>Ascomycota</taxon>
        <taxon>Pezizomycotina</taxon>
        <taxon>Dothideomycetes</taxon>
        <taxon>Dothideomycetes incertae sedis</taxon>
        <taxon>Microthyriales</taxon>
        <taxon>Microthyriaceae</taxon>
        <taxon>Microthyrium</taxon>
    </lineage>
</organism>
<reference evidence="2" key="1">
    <citation type="journal article" date="2020" name="Stud. Mycol.">
        <title>101 Dothideomycetes genomes: a test case for predicting lifestyles and emergence of pathogens.</title>
        <authorList>
            <person name="Haridas S."/>
            <person name="Albert R."/>
            <person name="Binder M."/>
            <person name="Bloem J."/>
            <person name="Labutti K."/>
            <person name="Salamov A."/>
            <person name="Andreopoulos B."/>
            <person name="Baker S."/>
            <person name="Barry K."/>
            <person name="Bills G."/>
            <person name="Bluhm B."/>
            <person name="Cannon C."/>
            <person name="Castanera R."/>
            <person name="Culley D."/>
            <person name="Daum C."/>
            <person name="Ezra D."/>
            <person name="Gonzalez J."/>
            <person name="Henrissat B."/>
            <person name="Kuo A."/>
            <person name="Liang C."/>
            <person name="Lipzen A."/>
            <person name="Lutzoni F."/>
            <person name="Magnuson J."/>
            <person name="Mondo S."/>
            <person name="Nolan M."/>
            <person name="Ohm R."/>
            <person name="Pangilinan J."/>
            <person name="Park H.-J."/>
            <person name="Ramirez L."/>
            <person name="Alfaro M."/>
            <person name="Sun H."/>
            <person name="Tritt A."/>
            <person name="Yoshinaga Y."/>
            <person name="Zwiers L.-H."/>
            <person name="Turgeon B."/>
            <person name="Goodwin S."/>
            <person name="Spatafora J."/>
            <person name="Crous P."/>
            <person name="Grigoriev I."/>
        </authorList>
    </citation>
    <scope>NUCLEOTIDE SEQUENCE</scope>
    <source>
        <strain evidence="2">CBS 115976</strain>
    </source>
</reference>
<name>A0A6A6UP00_9PEZI</name>